<evidence type="ECO:0000256" key="1">
    <source>
        <dbReference type="ARBA" id="ARBA00022679"/>
    </source>
</evidence>
<reference evidence="3" key="1">
    <citation type="submission" date="2020-01" db="EMBL/GenBank/DDBJ databases">
        <authorList>
            <person name="Meier V. D."/>
            <person name="Meier V D."/>
        </authorList>
    </citation>
    <scope>NUCLEOTIDE SEQUENCE</scope>
    <source>
        <strain evidence="3">HLG_WM_MAG_12</strain>
    </source>
</reference>
<dbReference type="AlphaFoldDB" id="A0A6S6SCY0"/>
<sequence>MRIIESTDNLTLKEIQNIITSSKEYKKNFSKKLLGLLFFAPSTRTRTSFSSAIYKLGGNFIDIDPKKLDIKTAKR</sequence>
<keyword evidence="1" id="KW-0808">Transferase</keyword>
<name>A0A6S6SCY0_9BACT</name>
<dbReference type="EMBL" id="CACVAW010000010">
    <property type="protein sequence ID" value="CAA6803207.1"/>
    <property type="molecule type" value="Genomic_DNA"/>
</dbReference>
<dbReference type="GO" id="GO:0006520">
    <property type="term" value="P:amino acid metabolic process"/>
    <property type="evidence" value="ECO:0007669"/>
    <property type="project" value="InterPro"/>
</dbReference>
<gene>
    <name evidence="3" type="ORF">HELGO_WM2637</name>
</gene>
<dbReference type="InterPro" id="IPR006132">
    <property type="entry name" value="Asp/Orn_carbamoyltranf_P-bd"/>
</dbReference>
<dbReference type="InterPro" id="IPR036901">
    <property type="entry name" value="Asp/Orn_carbamoylTrfase_sf"/>
</dbReference>
<evidence type="ECO:0000313" key="3">
    <source>
        <dbReference type="EMBL" id="CAA6803207.1"/>
    </source>
</evidence>
<evidence type="ECO:0000259" key="2">
    <source>
        <dbReference type="Pfam" id="PF02729"/>
    </source>
</evidence>
<dbReference type="SUPFAM" id="SSF53671">
    <property type="entry name" value="Aspartate/ornithine carbamoyltransferase"/>
    <property type="match status" value="1"/>
</dbReference>
<dbReference type="Gene3D" id="3.40.50.1370">
    <property type="entry name" value="Aspartate/ornithine carbamoyltransferase"/>
    <property type="match status" value="1"/>
</dbReference>
<accession>A0A6S6SCY0</accession>
<organism evidence="3">
    <name type="scientific">uncultured Campylobacterales bacterium</name>
    <dbReference type="NCBI Taxonomy" id="352960"/>
    <lineage>
        <taxon>Bacteria</taxon>
        <taxon>Pseudomonadati</taxon>
        <taxon>Campylobacterota</taxon>
        <taxon>Epsilonproteobacteria</taxon>
        <taxon>Campylobacterales</taxon>
        <taxon>environmental samples</taxon>
    </lineage>
</organism>
<protein>
    <recommendedName>
        <fullName evidence="2">Aspartate/ornithine carbamoyltransferase carbamoyl-P binding domain-containing protein</fullName>
    </recommendedName>
</protein>
<dbReference type="Pfam" id="PF02729">
    <property type="entry name" value="OTCace_N"/>
    <property type="match status" value="1"/>
</dbReference>
<dbReference type="GO" id="GO:0016597">
    <property type="term" value="F:amino acid binding"/>
    <property type="evidence" value="ECO:0007669"/>
    <property type="project" value="InterPro"/>
</dbReference>
<feature type="domain" description="Aspartate/ornithine carbamoyltransferase carbamoyl-P binding" evidence="2">
    <location>
        <begin position="6"/>
        <end position="71"/>
    </location>
</feature>
<proteinExistence type="predicted"/>
<dbReference type="GO" id="GO:0016743">
    <property type="term" value="F:carboxyl- or carbamoyltransferase activity"/>
    <property type="evidence" value="ECO:0007669"/>
    <property type="project" value="InterPro"/>
</dbReference>